<gene>
    <name evidence="2" type="ORF">LLEC1_03884</name>
</gene>
<dbReference type="CDD" id="cd09917">
    <property type="entry name" value="F-box_SF"/>
    <property type="match status" value="1"/>
</dbReference>
<reference evidence="2 3" key="1">
    <citation type="submission" date="2016-03" db="EMBL/GenBank/DDBJ databases">
        <title>Fine-scale spatial genetic structure of a fungal parasite of coffee scale insects.</title>
        <authorList>
            <person name="Jackson D."/>
            <person name="Zemenick K.A."/>
            <person name="Malloure B."/>
            <person name="Quandt C.A."/>
            <person name="James T.Y."/>
        </authorList>
    </citation>
    <scope>NUCLEOTIDE SEQUENCE [LARGE SCALE GENOMIC DNA]</scope>
    <source>
        <strain evidence="2 3">UM487</strain>
    </source>
</reference>
<dbReference type="EMBL" id="LUKN01001127">
    <property type="protein sequence ID" value="OAR01468.1"/>
    <property type="molecule type" value="Genomic_DNA"/>
</dbReference>
<protein>
    <recommendedName>
        <fullName evidence="4">F-box domain-containing protein</fullName>
    </recommendedName>
</protein>
<dbReference type="AlphaFoldDB" id="A0A179IFS1"/>
<comment type="caution">
    <text evidence="2">The sequence shown here is derived from an EMBL/GenBank/DDBJ whole genome shotgun (WGS) entry which is preliminary data.</text>
</comment>
<evidence type="ECO:0000256" key="1">
    <source>
        <dbReference type="SAM" id="MobiDB-lite"/>
    </source>
</evidence>
<organism evidence="2 3">
    <name type="scientific">Cordyceps confragosa</name>
    <name type="common">Lecanicillium lecanii</name>
    <dbReference type="NCBI Taxonomy" id="2714763"/>
    <lineage>
        <taxon>Eukaryota</taxon>
        <taxon>Fungi</taxon>
        <taxon>Dikarya</taxon>
        <taxon>Ascomycota</taxon>
        <taxon>Pezizomycotina</taxon>
        <taxon>Sordariomycetes</taxon>
        <taxon>Hypocreomycetidae</taxon>
        <taxon>Hypocreales</taxon>
        <taxon>Cordycipitaceae</taxon>
        <taxon>Akanthomyces</taxon>
    </lineage>
</organism>
<dbReference type="Proteomes" id="UP000243081">
    <property type="component" value="Unassembled WGS sequence"/>
</dbReference>
<proteinExistence type="predicted"/>
<evidence type="ECO:0000313" key="2">
    <source>
        <dbReference type="EMBL" id="OAR01468.1"/>
    </source>
</evidence>
<feature type="non-terminal residue" evidence="2">
    <location>
        <position position="310"/>
    </location>
</feature>
<name>A0A179IFS1_CORDF</name>
<sequence>MSPSTPELSIWDLDALSPENDGQSPSVPSPIPHVREIVDGTHVKRFKFTDTDLRRYFDSRDPYPTRNPATAVTSEKHEPDHRQKDILALLCRSSELAVEIGKYLSPGDIASLYRTSRAFHEAINQYMSASVRAWIAHKAPEAGRIFDFRLYKRHLVADPAGRTWGYQYDVTSDKRRAMSHQGSDDDPGHTVNAEKAEQVRAVPGLRYLQLVVGRDRYCREIRAILARNGHRTPSSMHPTLLKLWLCLDIPTSAQRAALLRNKDVWADADLYNAQLLFVKLGMHFNDPVYGPNTYELLHLMLGQRGLYPLW</sequence>
<keyword evidence="3" id="KW-1185">Reference proteome</keyword>
<evidence type="ECO:0008006" key="4">
    <source>
        <dbReference type="Google" id="ProtNLM"/>
    </source>
</evidence>
<dbReference type="OrthoDB" id="4966at2759"/>
<accession>A0A179IFS1</accession>
<feature type="region of interest" description="Disordered" evidence="1">
    <location>
        <begin position="59"/>
        <end position="78"/>
    </location>
</feature>
<evidence type="ECO:0000313" key="3">
    <source>
        <dbReference type="Proteomes" id="UP000243081"/>
    </source>
</evidence>